<name>A0A2H0RID2_9BACT</name>
<evidence type="ECO:0000313" key="9">
    <source>
        <dbReference type="Proteomes" id="UP000230833"/>
    </source>
</evidence>
<evidence type="ECO:0000256" key="5">
    <source>
        <dbReference type="ARBA" id="ARBA00023125"/>
    </source>
</evidence>
<sequence length="344" mass="39369">MTDAGKFEKEFHGLNTAQQEAVERIDGPVLVVAGPGTGKTQILTLRIANILQKTDTAPEQILALTFTESGVLAMRRRLLLFVGEGAYRVPIHTFHGFCNAIIGRFPEHFPEYVGSRAISELDRILIMQKVFDDVRPARLRSFRSPYYHVPKALSAISDCKRENLSQTDLENRVVARLREIRSASDYMYEKGANKGKVRGIYKKEEEKLEKVEDLCLLYFAYEKALAEREAYDYDDMILSVVRALENDADLKLILQEEYQYLLADEYQDGNGAQNRVLELLADFHESPNIFVVGDPDQAIYRFQGASLENFHRFKELYPSAKHITLTDNYRSPQKILNLAHRLLS</sequence>
<evidence type="ECO:0000256" key="4">
    <source>
        <dbReference type="ARBA" id="ARBA00022840"/>
    </source>
</evidence>
<dbReference type="EMBL" id="PCYL01000046">
    <property type="protein sequence ID" value="PIR46322.1"/>
    <property type="molecule type" value="Genomic_DNA"/>
</dbReference>
<dbReference type="CDD" id="cd17932">
    <property type="entry name" value="DEXQc_UvrD"/>
    <property type="match status" value="1"/>
</dbReference>
<evidence type="ECO:0000256" key="1">
    <source>
        <dbReference type="ARBA" id="ARBA00022741"/>
    </source>
</evidence>
<dbReference type="InterPro" id="IPR013986">
    <property type="entry name" value="DExx_box_DNA_helicase_dom_sf"/>
</dbReference>
<organism evidence="8 9">
    <name type="scientific">Candidatus Vogelbacteria bacterium CG10_big_fil_rev_8_21_14_0_10_45_14</name>
    <dbReference type="NCBI Taxonomy" id="1975042"/>
    <lineage>
        <taxon>Bacteria</taxon>
        <taxon>Candidatus Vogeliibacteriota</taxon>
    </lineage>
</organism>
<dbReference type="PANTHER" id="PTHR11070">
    <property type="entry name" value="UVRD / RECB / PCRA DNA HELICASE FAMILY MEMBER"/>
    <property type="match status" value="1"/>
</dbReference>
<evidence type="ECO:0000313" key="8">
    <source>
        <dbReference type="EMBL" id="PIR46322.1"/>
    </source>
</evidence>
<keyword evidence="3 6" id="KW-0347">Helicase</keyword>
<dbReference type="GO" id="GO:0000725">
    <property type="term" value="P:recombinational repair"/>
    <property type="evidence" value="ECO:0007669"/>
    <property type="project" value="TreeGrafter"/>
</dbReference>
<evidence type="ECO:0000256" key="3">
    <source>
        <dbReference type="ARBA" id="ARBA00022806"/>
    </source>
</evidence>
<dbReference type="PANTHER" id="PTHR11070:SF2">
    <property type="entry name" value="ATP-DEPENDENT DNA HELICASE SRS2"/>
    <property type="match status" value="1"/>
</dbReference>
<comment type="caution">
    <text evidence="8">The sequence shown here is derived from an EMBL/GenBank/DDBJ whole genome shotgun (WGS) entry which is preliminary data.</text>
</comment>
<reference evidence="8 9" key="1">
    <citation type="submission" date="2017-09" db="EMBL/GenBank/DDBJ databases">
        <title>Depth-based differentiation of microbial function through sediment-hosted aquifers and enrichment of novel symbionts in the deep terrestrial subsurface.</title>
        <authorList>
            <person name="Probst A.J."/>
            <person name="Ladd B."/>
            <person name="Jarett J.K."/>
            <person name="Geller-Mcgrath D.E."/>
            <person name="Sieber C.M."/>
            <person name="Emerson J.B."/>
            <person name="Anantharaman K."/>
            <person name="Thomas B.C."/>
            <person name="Malmstrom R."/>
            <person name="Stieglmeier M."/>
            <person name="Klingl A."/>
            <person name="Woyke T."/>
            <person name="Ryan C.M."/>
            <person name="Banfield J.F."/>
        </authorList>
    </citation>
    <scope>NUCLEOTIDE SEQUENCE [LARGE SCALE GENOMIC DNA]</scope>
    <source>
        <strain evidence="8">CG10_big_fil_rev_8_21_14_0_10_45_14</strain>
    </source>
</reference>
<dbReference type="GO" id="GO:0016787">
    <property type="term" value="F:hydrolase activity"/>
    <property type="evidence" value="ECO:0007669"/>
    <property type="project" value="UniProtKB-UniRule"/>
</dbReference>
<keyword evidence="1 6" id="KW-0547">Nucleotide-binding</keyword>
<protein>
    <recommendedName>
        <fullName evidence="7">UvrD-like helicase ATP-binding domain-containing protein</fullName>
    </recommendedName>
</protein>
<accession>A0A2H0RID2</accession>
<dbReference type="AlphaFoldDB" id="A0A2H0RID2"/>
<dbReference type="Gene3D" id="3.40.50.300">
    <property type="entry name" value="P-loop containing nucleotide triphosphate hydrolases"/>
    <property type="match status" value="1"/>
</dbReference>
<dbReference type="Pfam" id="PF00580">
    <property type="entry name" value="UvrD-helicase"/>
    <property type="match status" value="1"/>
</dbReference>
<evidence type="ECO:0000259" key="7">
    <source>
        <dbReference type="PROSITE" id="PS51198"/>
    </source>
</evidence>
<dbReference type="GO" id="GO:0005524">
    <property type="term" value="F:ATP binding"/>
    <property type="evidence" value="ECO:0007669"/>
    <property type="project" value="UniProtKB-UniRule"/>
</dbReference>
<dbReference type="Proteomes" id="UP000230833">
    <property type="component" value="Unassembled WGS sequence"/>
</dbReference>
<keyword evidence="5" id="KW-0238">DNA-binding</keyword>
<dbReference type="GO" id="GO:0003677">
    <property type="term" value="F:DNA binding"/>
    <property type="evidence" value="ECO:0007669"/>
    <property type="project" value="UniProtKB-KW"/>
</dbReference>
<evidence type="ECO:0000256" key="2">
    <source>
        <dbReference type="ARBA" id="ARBA00022801"/>
    </source>
</evidence>
<evidence type="ECO:0000256" key="6">
    <source>
        <dbReference type="PROSITE-ProRule" id="PRU00560"/>
    </source>
</evidence>
<dbReference type="InterPro" id="IPR027417">
    <property type="entry name" value="P-loop_NTPase"/>
</dbReference>
<dbReference type="Gene3D" id="1.10.10.160">
    <property type="match status" value="1"/>
</dbReference>
<dbReference type="InterPro" id="IPR000212">
    <property type="entry name" value="DNA_helicase_UvrD/REP"/>
</dbReference>
<dbReference type="PROSITE" id="PS51198">
    <property type="entry name" value="UVRD_HELICASE_ATP_BIND"/>
    <property type="match status" value="1"/>
</dbReference>
<keyword evidence="2 6" id="KW-0378">Hydrolase</keyword>
<feature type="binding site" evidence="6">
    <location>
        <begin position="33"/>
        <end position="40"/>
    </location>
    <ligand>
        <name>ATP</name>
        <dbReference type="ChEBI" id="CHEBI:30616"/>
    </ligand>
</feature>
<keyword evidence="4 6" id="KW-0067">ATP-binding</keyword>
<proteinExistence type="predicted"/>
<dbReference type="InterPro" id="IPR014016">
    <property type="entry name" value="UvrD-like_ATP-bd"/>
</dbReference>
<dbReference type="GO" id="GO:0043138">
    <property type="term" value="F:3'-5' DNA helicase activity"/>
    <property type="evidence" value="ECO:0007669"/>
    <property type="project" value="TreeGrafter"/>
</dbReference>
<dbReference type="SUPFAM" id="SSF52540">
    <property type="entry name" value="P-loop containing nucleoside triphosphate hydrolases"/>
    <property type="match status" value="1"/>
</dbReference>
<feature type="domain" description="UvrD-like helicase ATP-binding" evidence="7">
    <location>
        <begin position="12"/>
        <end position="332"/>
    </location>
</feature>
<gene>
    <name evidence="8" type="ORF">COV07_04245</name>
</gene>